<gene>
    <name evidence="2" type="ORF">Prum_008310</name>
</gene>
<evidence type="ECO:0000256" key="1">
    <source>
        <dbReference type="SAM" id="MobiDB-lite"/>
    </source>
</evidence>
<sequence length="212" mass="22292">MNIGTWLRGARLADGTPADVHIEAGRITDVVRDPPATTTGDLDGYVLLPSFVEPHAHLDKALTAARVPNPAGDLRGAIEAMAAAAGSFSTADIAARADAALRVMLAHGTTAVRTHVDVGTSTGMRAVAALADVRERWAGTVDVQVVALVGRPWTGRAAPTCARRCARGRTSPAAARTWTRIRTARSASAWTSPVPRGRRSTCTPTRRSTRPC</sequence>
<dbReference type="PANTHER" id="PTHR32027">
    <property type="entry name" value="CYTOSINE DEAMINASE"/>
    <property type="match status" value="1"/>
</dbReference>
<dbReference type="AlphaFoldDB" id="A0A6V8KXY7"/>
<dbReference type="EMBL" id="BLPG01000001">
    <property type="protein sequence ID" value="GFJ87189.1"/>
    <property type="molecule type" value="Genomic_DNA"/>
</dbReference>
<dbReference type="SUPFAM" id="SSF51338">
    <property type="entry name" value="Composite domain of metallo-dependent hydrolases"/>
    <property type="match status" value="1"/>
</dbReference>
<dbReference type="SUPFAM" id="SSF51556">
    <property type="entry name" value="Metallo-dependent hydrolases"/>
    <property type="match status" value="1"/>
</dbReference>
<keyword evidence="3" id="KW-1185">Reference proteome</keyword>
<name>A0A6V8KXY7_9ACTN</name>
<organism evidence="2 3">
    <name type="scientific">Phytohabitans rumicis</name>
    <dbReference type="NCBI Taxonomy" id="1076125"/>
    <lineage>
        <taxon>Bacteria</taxon>
        <taxon>Bacillati</taxon>
        <taxon>Actinomycetota</taxon>
        <taxon>Actinomycetes</taxon>
        <taxon>Micromonosporales</taxon>
        <taxon>Micromonosporaceae</taxon>
    </lineage>
</organism>
<reference evidence="2 3" key="2">
    <citation type="submission" date="2020-03" db="EMBL/GenBank/DDBJ databases">
        <authorList>
            <person name="Ichikawa N."/>
            <person name="Kimura A."/>
            <person name="Kitahashi Y."/>
            <person name="Uohara A."/>
        </authorList>
    </citation>
    <scope>NUCLEOTIDE SEQUENCE [LARGE SCALE GENOMIC DNA]</scope>
    <source>
        <strain evidence="2 3">NBRC 108638</strain>
    </source>
</reference>
<evidence type="ECO:0000313" key="2">
    <source>
        <dbReference type="EMBL" id="GFJ87189.1"/>
    </source>
</evidence>
<dbReference type="InterPro" id="IPR052349">
    <property type="entry name" value="Metallo-hydrolase_Enzymes"/>
</dbReference>
<dbReference type="PANTHER" id="PTHR32027:SF9">
    <property type="entry name" value="BLL3847 PROTEIN"/>
    <property type="match status" value="1"/>
</dbReference>
<proteinExistence type="predicted"/>
<dbReference type="Proteomes" id="UP000482960">
    <property type="component" value="Unassembled WGS sequence"/>
</dbReference>
<dbReference type="InterPro" id="IPR032466">
    <property type="entry name" value="Metal_Hydrolase"/>
</dbReference>
<feature type="region of interest" description="Disordered" evidence="1">
    <location>
        <begin position="191"/>
        <end position="212"/>
    </location>
</feature>
<evidence type="ECO:0000313" key="3">
    <source>
        <dbReference type="Proteomes" id="UP000482960"/>
    </source>
</evidence>
<dbReference type="InterPro" id="IPR011059">
    <property type="entry name" value="Metal-dep_hydrolase_composite"/>
</dbReference>
<dbReference type="RefSeq" id="WP_173074044.1">
    <property type="nucleotide sequence ID" value="NZ_BLPG01000001.1"/>
</dbReference>
<protein>
    <recommendedName>
        <fullName evidence="4">Amidohydrolase 3 domain-containing protein</fullName>
    </recommendedName>
</protein>
<evidence type="ECO:0008006" key="4">
    <source>
        <dbReference type="Google" id="ProtNLM"/>
    </source>
</evidence>
<comment type="caution">
    <text evidence="2">The sequence shown here is derived from an EMBL/GenBank/DDBJ whole genome shotgun (WGS) entry which is preliminary data.</text>
</comment>
<reference evidence="2 3" key="1">
    <citation type="submission" date="2020-03" db="EMBL/GenBank/DDBJ databases">
        <title>Whole genome shotgun sequence of Phytohabitans rumicis NBRC 108638.</title>
        <authorList>
            <person name="Komaki H."/>
            <person name="Tamura T."/>
        </authorList>
    </citation>
    <scope>NUCLEOTIDE SEQUENCE [LARGE SCALE GENOMIC DNA]</scope>
    <source>
        <strain evidence="2 3">NBRC 108638</strain>
    </source>
</reference>
<dbReference type="Gene3D" id="3.20.20.140">
    <property type="entry name" value="Metal-dependent hydrolases"/>
    <property type="match status" value="1"/>
</dbReference>
<dbReference type="GO" id="GO:0016814">
    <property type="term" value="F:hydrolase activity, acting on carbon-nitrogen (but not peptide) bonds, in cyclic amidines"/>
    <property type="evidence" value="ECO:0007669"/>
    <property type="project" value="TreeGrafter"/>
</dbReference>
<accession>A0A6V8KXY7</accession>